<dbReference type="KEGG" id="mtt:Ftrac_0071"/>
<dbReference type="AlphaFoldDB" id="E4TVF4"/>
<dbReference type="EMBL" id="CP002349">
    <property type="protein sequence ID" value="ADR20086.1"/>
    <property type="molecule type" value="Genomic_DNA"/>
</dbReference>
<dbReference type="OrthoDB" id="9833245at2"/>
<dbReference type="Proteomes" id="UP000008720">
    <property type="component" value="Chromosome"/>
</dbReference>
<reference evidence="1 2" key="1">
    <citation type="journal article" date="2011" name="Stand. Genomic Sci.">
        <title>Complete genome sequence of Marivirga tractuosa type strain (H-43).</title>
        <authorList>
            <person name="Pagani I."/>
            <person name="Chertkov O."/>
            <person name="Lapidus A."/>
            <person name="Lucas S."/>
            <person name="Del Rio T.G."/>
            <person name="Tice H."/>
            <person name="Copeland A."/>
            <person name="Cheng J.F."/>
            <person name="Nolan M."/>
            <person name="Saunders E."/>
            <person name="Pitluck S."/>
            <person name="Held B."/>
            <person name="Goodwin L."/>
            <person name="Liolios K."/>
            <person name="Ovchinikova G."/>
            <person name="Ivanova N."/>
            <person name="Mavromatis K."/>
            <person name="Pati A."/>
            <person name="Chen A."/>
            <person name="Palaniappan K."/>
            <person name="Land M."/>
            <person name="Hauser L."/>
            <person name="Jeffries C.D."/>
            <person name="Detter J.C."/>
            <person name="Han C."/>
            <person name="Tapia R."/>
            <person name="Ngatchou-Djao O.D."/>
            <person name="Rohde M."/>
            <person name="Goker M."/>
            <person name="Spring S."/>
            <person name="Sikorski J."/>
            <person name="Woyke T."/>
            <person name="Bristow J."/>
            <person name="Eisen J.A."/>
            <person name="Markowitz V."/>
            <person name="Hugenholtz P."/>
            <person name="Klenk H.P."/>
            <person name="Kyrpides N.C."/>
        </authorList>
    </citation>
    <scope>NUCLEOTIDE SEQUENCE [LARGE SCALE GENOMIC DNA]</scope>
    <source>
        <strain evidence="2">ATCC 23168 / DSM 4126 / NBRC 15989 / NCIMB 1408 / VKM B-1430 / H-43</strain>
    </source>
</reference>
<proteinExistence type="predicted"/>
<dbReference type="HOGENOM" id="CLU_1675794_0_0_10"/>
<evidence type="ECO:0000313" key="1">
    <source>
        <dbReference type="EMBL" id="ADR20086.1"/>
    </source>
</evidence>
<gene>
    <name evidence="1" type="ordered locus">Ftrac_0071</name>
</gene>
<organism evidence="1 2">
    <name type="scientific">Marivirga tractuosa (strain ATCC 23168 / DSM 4126 / NBRC 15989 / NCIMB 1408 / VKM B-1430 / H-43)</name>
    <name type="common">Microscilla tractuosa</name>
    <name type="synonym">Flexibacter tractuosus</name>
    <dbReference type="NCBI Taxonomy" id="643867"/>
    <lineage>
        <taxon>Bacteria</taxon>
        <taxon>Pseudomonadati</taxon>
        <taxon>Bacteroidota</taxon>
        <taxon>Cytophagia</taxon>
        <taxon>Cytophagales</taxon>
        <taxon>Marivirgaceae</taxon>
        <taxon>Marivirga</taxon>
    </lineage>
</organism>
<name>E4TVF4_MARTH</name>
<evidence type="ECO:0000313" key="2">
    <source>
        <dbReference type="Proteomes" id="UP000008720"/>
    </source>
</evidence>
<protein>
    <submittedName>
        <fullName evidence="1">Uncharacterized protein</fullName>
    </submittedName>
</protein>
<sequence length="157" mass="18624">MNYALSLFFILLTPFTSKISQQNEQQEILQSVFDIEEFQKHLSYSPRFVSTNSRQEVLMIGFPALENKDITLQVHDKSVRIISERDLDDLEHKFIIRIDEFMLTKSTAKVLLSYQNSRMYYEKEQKILLDAQLEKNADDEWFIENYKLQEVSINTSD</sequence>
<accession>E4TVF4</accession>
<dbReference type="RefSeq" id="WP_013452237.1">
    <property type="nucleotide sequence ID" value="NC_014759.1"/>
</dbReference>
<keyword evidence="2" id="KW-1185">Reference proteome</keyword>